<keyword evidence="4" id="KW-1185">Reference proteome</keyword>
<dbReference type="InterPro" id="IPR022582">
    <property type="entry name" value="TBX2/3_TAD"/>
</dbReference>
<accession>A0A8T2KE13</accession>
<dbReference type="AlphaFoldDB" id="A0A8T2KE13"/>
<evidence type="ECO:0000259" key="2">
    <source>
        <dbReference type="Pfam" id="PF12598"/>
    </source>
</evidence>
<feature type="domain" description="T-box transcription factor 2/3 transcription activation" evidence="2">
    <location>
        <begin position="2"/>
        <end position="60"/>
    </location>
</feature>
<feature type="compositionally biased region" description="Basic and acidic residues" evidence="1">
    <location>
        <begin position="1"/>
        <end position="13"/>
    </location>
</feature>
<feature type="compositionally biased region" description="Basic and acidic residues" evidence="1">
    <location>
        <begin position="48"/>
        <end position="64"/>
    </location>
</feature>
<gene>
    <name evidence="3" type="ORF">GDO86_001751</name>
</gene>
<dbReference type="Pfam" id="PF12598">
    <property type="entry name" value="TBX2-3_TAD"/>
    <property type="match status" value="1"/>
</dbReference>
<sequence>MRSYDEQQKKDNGSSDESSSEQAGFKCFAQTSSPTAPAVGTSNLKGLCHSDVESEDDRRRKEDLTLGNLLRSQQQQKKPRRRGALQLPKCSLRVRRRSREHSTRTGKASPTPGTALVNLIQ</sequence>
<comment type="caution">
    <text evidence="3">The sequence shown here is derived from an EMBL/GenBank/DDBJ whole genome shotgun (WGS) entry which is preliminary data.</text>
</comment>
<evidence type="ECO:0000313" key="4">
    <source>
        <dbReference type="Proteomes" id="UP000812440"/>
    </source>
</evidence>
<feature type="compositionally biased region" description="Polar residues" evidence="1">
    <location>
        <begin position="29"/>
        <end position="44"/>
    </location>
</feature>
<evidence type="ECO:0000313" key="3">
    <source>
        <dbReference type="EMBL" id="KAG8455675.1"/>
    </source>
</evidence>
<feature type="region of interest" description="Disordered" evidence="1">
    <location>
        <begin position="1"/>
        <end position="121"/>
    </location>
</feature>
<protein>
    <recommendedName>
        <fullName evidence="2">T-box transcription factor 2/3 transcription activation domain-containing protein</fullName>
    </recommendedName>
</protein>
<dbReference type="OrthoDB" id="7442607at2759"/>
<name>A0A8T2KE13_9PIPI</name>
<proteinExistence type="predicted"/>
<dbReference type="EMBL" id="JAACNH010000001">
    <property type="protein sequence ID" value="KAG8455675.1"/>
    <property type="molecule type" value="Genomic_DNA"/>
</dbReference>
<dbReference type="Proteomes" id="UP000812440">
    <property type="component" value="Chromosome 1"/>
</dbReference>
<reference evidence="3" key="1">
    <citation type="thesis" date="2020" institute="ProQuest LLC" country="789 East Eisenhower Parkway, Ann Arbor, MI, USA">
        <title>Comparative Genomics and Chromosome Evolution.</title>
        <authorList>
            <person name="Mudd A.B."/>
        </authorList>
    </citation>
    <scope>NUCLEOTIDE SEQUENCE</scope>
    <source>
        <strain evidence="3">Female2</strain>
        <tissue evidence="3">Blood</tissue>
    </source>
</reference>
<evidence type="ECO:0000256" key="1">
    <source>
        <dbReference type="SAM" id="MobiDB-lite"/>
    </source>
</evidence>
<organism evidence="3 4">
    <name type="scientific">Hymenochirus boettgeri</name>
    <name type="common">Congo dwarf clawed frog</name>
    <dbReference type="NCBI Taxonomy" id="247094"/>
    <lineage>
        <taxon>Eukaryota</taxon>
        <taxon>Metazoa</taxon>
        <taxon>Chordata</taxon>
        <taxon>Craniata</taxon>
        <taxon>Vertebrata</taxon>
        <taxon>Euteleostomi</taxon>
        <taxon>Amphibia</taxon>
        <taxon>Batrachia</taxon>
        <taxon>Anura</taxon>
        <taxon>Pipoidea</taxon>
        <taxon>Pipidae</taxon>
        <taxon>Pipinae</taxon>
        <taxon>Hymenochirus</taxon>
    </lineage>
</organism>